<dbReference type="PROSITE" id="PS50297">
    <property type="entry name" value="ANK_REP_REGION"/>
    <property type="match status" value="6"/>
</dbReference>
<dbReference type="InterPro" id="IPR045863">
    <property type="entry name" value="CorA_TM1_TM2"/>
</dbReference>
<evidence type="ECO:0000256" key="5">
    <source>
        <dbReference type="ARBA" id="ARBA00023043"/>
    </source>
</evidence>
<feature type="repeat" description="ANK" evidence="7">
    <location>
        <begin position="299"/>
        <end position="321"/>
    </location>
</feature>
<proteinExistence type="predicted"/>
<evidence type="ECO:0000256" key="1">
    <source>
        <dbReference type="ARBA" id="ARBA00004141"/>
    </source>
</evidence>
<dbReference type="Pfam" id="PF01544">
    <property type="entry name" value="CorA"/>
    <property type="match status" value="1"/>
</dbReference>
<dbReference type="GO" id="GO:0046873">
    <property type="term" value="F:metal ion transmembrane transporter activity"/>
    <property type="evidence" value="ECO:0007669"/>
    <property type="project" value="InterPro"/>
</dbReference>
<dbReference type="PRINTS" id="PR01415">
    <property type="entry name" value="ANKYRIN"/>
</dbReference>
<dbReference type="PROSITE" id="PS50088">
    <property type="entry name" value="ANK_REPEAT"/>
    <property type="match status" value="6"/>
</dbReference>
<dbReference type="GO" id="GO:0045944">
    <property type="term" value="P:positive regulation of transcription by RNA polymerase II"/>
    <property type="evidence" value="ECO:0007669"/>
    <property type="project" value="TreeGrafter"/>
</dbReference>
<feature type="region of interest" description="Disordered" evidence="8">
    <location>
        <begin position="1016"/>
        <end position="1043"/>
    </location>
</feature>
<keyword evidence="2 9" id="KW-0812">Transmembrane</keyword>
<evidence type="ECO:0000313" key="10">
    <source>
        <dbReference type="EMBL" id="TVY89087.1"/>
    </source>
</evidence>
<feature type="repeat" description="ANK" evidence="7">
    <location>
        <begin position="123"/>
        <end position="155"/>
    </location>
</feature>
<keyword evidence="4 9" id="KW-1133">Transmembrane helix</keyword>
<comment type="subcellular location">
    <subcellularLocation>
        <location evidence="1">Membrane</location>
        <topology evidence="1">Multi-pass membrane protein</topology>
    </subcellularLocation>
</comment>
<evidence type="ECO:0000256" key="2">
    <source>
        <dbReference type="ARBA" id="ARBA00022692"/>
    </source>
</evidence>
<dbReference type="SUPFAM" id="SSF144083">
    <property type="entry name" value="Magnesium transport protein CorA, transmembrane region"/>
    <property type="match status" value="1"/>
</dbReference>
<dbReference type="PANTHER" id="PTHR24193">
    <property type="entry name" value="ANKYRIN REPEAT PROTEIN"/>
    <property type="match status" value="1"/>
</dbReference>
<feature type="region of interest" description="Disordered" evidence="8">
    <location>
        <begin position="470"/>
        <end position="563"/>
    </location>
</feature>
<feature type="transmembrane region" description="Helical" evidence="9">
    <location>
        <begin position="926"/>
        <end position="945"/>
    </location>
</feature>
<feature type="repeat" description="ANK" evidence="7">
    <location>
        <begin position="90"/>
        <end position="122"/>
    </location>
</feature>
<sequence length="1043" mass="117742">MEATGKLSTRSRSRSQSPDYKKRLEVQVLYAAESDDVEKLRRLIEYAKSTGEFREHFLRIALTRSSDKGNIATTKYMLSIGAPPNAAAENRMPPLLRAIEQDQSAIVHLLLEHGADPETTDKKSRTALMTAAWKNRWHILNSLLAKGADVNKKDRKGRNVLHNLAADKLIDWGDSIIELLLNQNIHIDGKEGRDEDGRTPLHWACSTGKKRLAEQLLTRPRGPKAYIDAVDGRGKTSLHLAVPRDRDDIVQMLLDYGASLHARSDGGWTPFHNACQIGSEKIVGILIDAGADINAKLLNGMSPLHLAAEGGHLEVVKRLLNCQNIKRAARDSFGSTPFLRAAQNRHKDIVKLLSPVDNFKALSEDALGAVKGFSATIVDFGNFHNGNRVSRKSVFDVLYGEDKDNNLKPAFTIIPNDDATVLRWIHLPSNNMAWVEALLTKLFIEEGASDIDEVEPPSARTEQPLPTIVLNGASTSNENTLPQSLTRTSTSASGDDKSKWMKTSAQHGNKDQGKGLPKDKSKKATIKGNKSPKAESKPSNKNLQRKFSQSRHPRSPAFPIRKDGTHISRGNVYTFMPYLHFETKQRCQEMQLAIKAAESMKNSHSRHPLKARTYDEMLIRAHLASSTVSLHIRRTLDQSFYHNIDTHHRDQDQVVCRYQTRDKNCSEEDIDPKLVMVDQMWMWVLGKNIIVTAFPQRWQQPKNDPLNVLDSIIEDINDKTHEPHRRDPNSLTKPSQYAAHLEKANKDRDDFEDSSRAPIFVDKLLDIGQETDLLAETKDIRDELNMMKKVFEDQQHVLPAVEASICDIYKDEQRSQQEVKKRFADQLKIVGMHIKDIDRMDKQAQRINEGIIDMLDLKQKHANAFEARFARDQATSTARQSQTIMVFTIVTIVFLPMSFIAAFFTINIQEFPNGGNNLPLAYVSKYMFGIGLSISIPMIFIAFYLDDIGGLLKNSRNRLKHWRWKKKTRQEFGDGETDGGDLQTLRLDQVLSGARSARKSVDTDWMRERLSVSARPVTAGSAQREKSTGFRMRMSGDVERGLR</sequence>
<protein>
    <submittedName>
        <fullName evidence="10">Ankyrin</fullName>
    </submittedName>
</protein>
<feature type="compositionally biased region" description="Basic and acidic residues" evidence="8">
    <location>
        <begin position="508"/>
        <end position="519"/>
    </location>
</feature>
<evidence type="ECO:0000256" key="3">
    <source>
        <dbReference type="ARBA" id="ARBA00022737"/>
    </source>
</evidence>
<dbReference type="AlphaFoldDB" id="A0A559M814"/>
<dbReference type="Proteomes" id="UP000315522">
    <property type="component" value="Unassembled WGS sequence"/>
</dbReference>
<evidence type="ECO:0000256" key="7">
    <source>
        <dbReference type="PROSITE-ProRule" id="PRU00023"/>
    </source>
</evidence>
<dbReference type="EMBL" id="QGML01001420">
    <property type="protein sequence ID" value="TVY89087.1"/>
    <property type="molecule type" value="Genomic_DNA"/>
</dbReference>
<evidence type="ECO:0000256" key="8">
    <source>
        <dbReference type="SAM" id="MobiDB-lite"/>
    </source>
</evidence>
<evidence type="ECO:0000256" key="4">
    <source>
        <dbReference type="ARBA" id="ARBA00022989"/>
    </source>
</evidence>
<dbReference type="PANTHER" id="PTHR24193:SF121">
    <property type="entry name" value="ADA2A-CONTAINING COMPLEX COMPONENT 3, ISOFORM D"/>
    <property type="match status" value="1"/>
</dbReference>
<keyword evidence="6 9" id="KW-0472">Membrane</keyword>
<dbReference type="Pfam" id="PF12796">
    <property type="entry name" value="Ank_2"/>
    <property type="match status" value="3"/>
</dbReference>
<gene>
    <name evidence="10" type="primary">ANK3_2</name>
    <name evidence="10" type="ORF">LAWI1_G005286</name>
</gene>
<name>A0A559M814_9HELO</name>
<accession>A0A559M814</accession>
<keyword evidence="11" id="KW-1185">Reference proteome</keyword>
<reference evidence="10 11" key="1">
    <citation type="submission" date="2018-05" db="EMBL/GenBank/DDBJ databases">
        <title>Genome sequencing and assembly of the regulated plant pathogen Lachnellula willkommii and related sister species for the development of diagnostic species identification markers.</title>
        <authorList>
            <person name="Giroux E."/>
            <person name="Bilodeau G."/>
        </authorList>
    </citation>
    <scope>NUCLEOTIDE SEQUENCE [LARGE SCALE GENOMIC DNA]</scope>
    <source>
        <strain evidence="10 11">CBS 172.35</strain>
    </source>
</reference>
<organism evidence="10 11">
    <name type="scientific">Lachnellula willkommii</name>
    <dbReference type="NCBI Taxonomy" id="215461"/>
    <lineage>
        <taxon>Eukaryota</taxon>
        <taxon>Fungi</taxon>
        <taxon>Dikarya</taxon>
        <taxon>Ascomycota</taxon>
        <taxon>Pezizomycotina</taxon>
        <taxon>Leotiomycetes</taxon>
        <taxon>Helotiales</taxon>
        <taxon>Lachnaceae</taxon>
        <taxon>Lachnellula</taxon>
    </lineage>
</organism>
<feature type="repeat" description="ANK" evidence="7">
    <location>
        <begin position="233"/>
        <end position="265"/>
    </location>
</feature>
<feature type="transmembrane region" description="Helical" evidence="9">
    <location>
        <begin position="884"/>
        <end position="906"/>
    </location>
</feature>
<evidence type="ECO:0000313" key="11">
    <source>
        <dbReference type="Proteomes" id="UP000315522"/>
    </source>
</evidence>
<evidence type="ECO:0000256" key="6">
    <source>
        <dbReference type="ARBA" id="ARBA00023136"/>
    </source>
</evidence>
<feature type="compositionally biased region" description="Polar residues" evidence="8">
    <location>
        <begin position="472"/>
        <end position="493"/>
    </location>
</feature>
<feature type="compositionally biased region" description="Basic and acidic residues" evidence="8">
    <location>
        <begin position="1023"/>
        <end position="1043"/>
    </location>
</feature>
<dbReference type="SUPFAM" id="SSF48403">
    <property type="entry name" value="Ankyrin repeat"/>
    <property type="match status" value="1"/>
</dbReference>
<feature type="repeat" description="ANK" evidence="7">
    <location>
        <begin position="196"/>
        <end position="217"/>
    </location>
</feature>
<dbReference type="Gene3D" id="1.20.58.340">
    <property type="entry name" value="Magnesium transport protein CorA, transmembrane region"/>
    <property type="match status" value="1"/>
</dbReference>
<dbReference type="GO" id="GO:0000976">
    <property type="term" value="F:transcription cis-regulatory region binding"/>
    <property type="evidence" value="ECO:0007669"/>
    <property type="project" value="TreeGrafter"/>
</dbReference>
<evidence type="ECO:0000256" key="9">
    <source>
        <dbReference type="SAM" id="Phobius"/>
    </source>
</evidence>
<dbReference type="Gene3D" id="1.25.40.20">
    <property type="entry name" value="Ankyrin repeat-containing domain"/>
    <property type="match status" value="3"/>
</dbReference>
<dbReference type="GO" id="GO:0016020">
    <property type="term" value="C:membrane"/>
    <property type="evidence" value="ECO:0007669"/>
    <property type="project" value="UniProtKB-SubCell"/>
</dbReference>
<keyword evidence="5 7" id="KW-0040">ANK repeat</keyword>
<dbReference type="InterPro" id="IPR050663">
    <property type="entry name" value="Ankyrin-SOCS_Box"/>
</dbReference>
<dbReference type="SMART" id="SM00248">
    <property type="entry name" value="ANK"/>
    <property type="match status" value="8"/>
</dbReference>
<dbReference type="GO" id="GO:0005634">
    <property type="term" value="C:nucleus"/>
    <property type="evidence" value="ECO:0007669"/>
    <property type="project" value="TreeGrafter"/>
</dbReference>
<dbReference type="InterPro" id="IPR002523">
    <property type="entry name" value="MgTranspt_CorA/ZnTranspt_ZntB"/>
</dbReference>
<dbReference type="InterPro" id="IPR036770">
    <property type="entry name" value="Ankyrin_rpt-contain_sf"/>
</dbReference>
<feature type="repeat" description="ANK" evidence="7">
    <location>
        <begin position="266"/>
        <end position="298"/>
    </location>
</feature>
<dbReference type="InterPro" id="IPR002110">
    <property type="entry name" value="Ankyrin_rpt"/>
</dbReference>
<comment type="caution">
    <text evidence="10">The sequence shown here is derived from an EMBL/GenBank/DDBJ whole genome shotgun (WGS) entry which is preliminary data.</text>
</comment>
<keyword evidence="3" id="KW-0677">Repeat</keyword>